<gene>
    <name evidence="2" type="ORF">QYF61_014991</name>
</gene>
<dbReference type="InterPro" id="IPR008919">
    <property type="entry name" value="Retrov_capsid_N"/>
</dbReference>
<keyword evidence="3" id="KW-1185">Reference proteome</keyword>
<dbReference type="SUPFAM" id="SSF47943">
    <property type="entry name" value="Retrovirus capsid protein, N-terminal core domain"/>
    <property type="match status" value="1"/>
</dbReference>
<dbReference type="AlphaFoldDB" id="A0AAN7NT99"/>
<dbReference type="PANTHER" id="PTHR33166">
    <property type="entry name" value="GAG_P30 DOMAIN-CONTAINING PROTEIN"/>
    <property type="match status" value="1"/>
</dbReference>
<dbReference type="GO" id="GO:0019068">
    <property type="term" value="P:virion assembly"/>
    <property type="evidence" value="ECO:0007669"/>
    <property type="project" value="InterPro"/>
</dbReference>
<feature type="domain" description="Core shell protein Gag P30" evidence="1">
    <location>
        <begin position="10"/>
        <end position="139"/>
    </location>
</feature>
<evidence type="ECO:0000313" key="3">
    <source>
        <dbReference type="Proteomes" id="UP001333110"/>
    </source>
</evidence>
<evidence type="ECO:0000313" key="2">
    <source>
        <dbReference type="EMBL" id="KAK4831059.1"/>
    </source>
</evidence>
<dbReference type="Gene3D" id="1.10.375.10">
    <property type="entry name" value="Human Immunodeficiency Virus Type 1 Capsid Protein"/>
    <property type="match status" value="1"/>
</dbReference>
<organism evidence="2 3">
    <name type="scientific">Mycteria americana</name>
    <name type="common">Wood stork</name>
    <dbReference type="NCBI Taxonomy" id="33587"/>
    <lineage>
        <taxon>Eukaryota</taxon>
        <taxon>Metazoa</taxon>
        <taxon>Chordata</taxon>
        <taxon>Craniata</taxon>
        <taxon>Vertebrata</taxon>
        <taxon>Euteleostomi</taxon>
        <taxon>Archelosauria</taxon>
        <taxon>Archosauria</taxon>
        <taxon>Dinosauria</taxon>
        <taxon>Saurischia</taxon>
        <taxon>Theropoda</taxon>
        <taxon>Coelurosauria</taxon>
        <taxon>Aves</taxon>
        <taxon>Neognathae</taxon>
        <taxon>Neoaves</taxon>
        <taxon>Aequornithes</taxon>
        <taxon>Ciconiiformes</taxon>
        <taxon>Ciconiidae</taxon>
        <taxon>Mycteria</taxon>
    </lineage>
</organism>
<dbReference type="Pfam" id="PF02093">
    <property type="entry name" value="Gag_p30"/>
    <property type="match status" value="1"/>
</dbReference>
<proteinExistence type="predicted"/>
<dbReference type="Proteomes" id="UP001333110">
    <property type="component" value="Unassembled WGS sequence"/>
</dbReference>
<sequence length="146" mass="17259">MVAPHQRLGENPDWNDLQVILDTLLDGTEKKMVLNTGQEQGTLDENFPATDPEWDPNQPGPWGLLTRYQRWILCGIRHAMPKAINWSKLYRIKQEPNESPSTFMERLKVTARKYTNLDPEKPKRLFNWLLSFWHDRPRISETNFKN</sequence>
<evidence type="ECO:0000259" key="1">
    <source>
        <dbReference type="Pfam" id="PF02093"/>
    </source>
</evidence>
<reference evidence="2 3" key="1">
    <citation type="journal article" date="2023" name="J. Hered.">
        <title>Chromosome-level genome of the wood stork (Mycteria americana) provides insight into avian chromosome evolution.</title>
        <authorList>
            <person name="Flamio R. Jr."/>
            <person name="Ramstad K.M."/>
        </authorList>
    </citation>
    <scope>NUCLEOTIDE SEQUENCE [LARGE SCALE GENOMIC DNA]</scope>
    <source>
        <strain evidence="2">JAX WOST 10</strain>
    </source>
</reference>
<dbReference type="InterPro" id="IPR050462">
    <property type="entry name" value="Retroviral_Gag-Pol_poly"/>
</dbReference>
<accession>A0AAN7NT99</accession>
<dbReference type="EMBL" id="JAUNZN010000001">
    <property type="protein sequence ID" value="KAK4831059.1"/>
    <property type="molecule type" value="Genomic_DNA"/>
</dbReference>
<protein>
    <recommendedName>
        <fullName evidence="1">Core shell protein Gag P30 domain-containing protein</fullName>
    </recommendedName>
</protein>
<comment type="caution">
    <text evidence="2">The sequence shown here is derived from an EMBL/GenBank/DDBJ whole genome shotgun (WGS) entry which is preliminary data.</text>
</comment>
<dbReference type="InterPro" id="IPR003036">
    <property type="entry name" value="Gag_P30"/>
</dbReference>
<name>A0AAN7NT99_MYCAM</name>